<name>A0AAP0L964_9MAGN</name>
<dbReference type="EMBL" id="JBBNAG010000001">
    <property type="protein sequence ID" value="KAK9166783.1"/>
    <property type="molecule type" value="Genomic_DNA"/>
</dbReference>
<accession>A0AAP0L964</accession>
<reference evidence="1 2" key="1">
    <citation type="submission" date="2024-01" db="EMBL/GenBank/DDBJ databases">
        <title>Genome assemblies of Stephania.</title>
        <authorList>
            <person name="Yang L."/>
        </authorList>
    </citation>
    <scope>NUCLEOTIDE SEQUENCE [LARGE SCALE GENOMIC DNA]</scope>
    <source>
        <strain evidence="1">JXDWG</strain>
        <tissue evidence="1">Leaf</tissue>
    </source>
</reference>
<evidence type="ECO:0000313" key="2">
    <source>
        <dbReference type="Proteomes" id="UP001419268"/>
    </source>
</evidence>
<gene>
    <name evidence="1" type="ORF">Scep_001974</name>
</gene>
<comment type="caution">
    <text evidence="1">The sequence shown here is derived from an EMBL/GenBank/DDBJ whole genome shotgun (WGS) entry which is preliminary data.</text>
</comment>
<protein>
    <submittedName>
        <fullName evidence="1">Uncharacterized protein</fullName>
    </submittedName>
</protein>
<keyword evidence="2" id="KW-1185">Reference proteome</keyword>
<dbReference type="Proteomes" id="UP001419268">
    <property type="component" value="Unassembled WGS sequence"/>
</dbReference>
<proteinExistence type="predicted"/>
<evidence type="ECO:0000313" key="1">
    <source>
        <dbReference type="EMBL" id="KAK9166783.1"/>
    </source>
</evidence>
<sequence>MKVGYSISPNRLPILLCRCFLKTIKTKLDISKGTMSLEFEDKIYKFKINNKHNYEEYDELFDNKINDKDFLELNYYDNFNAEIYAINAVTMKTVKEVSKKEQVGDTSKEKKVTKNG</sequence>
<dbReference type="AlphaFoldDB" id="A0AAP0L964"/>
<organism evidence="1 2">
    <name type="scientific">Stephania cephalantha</name>
    <dbReference type="NCBI Taxonomy" id="152367"/>
    <lineage>
        <taxon>Eukaryota</taxon>
        <taxon>Viridiplantae</taxon>
        <taxon>Streptophyta</taxon>
        <taxon>Embryophyta</taxon>
        <taxon>Tracheophyta</taxon>
        <taxon>Spermatophyta</taxon>
        <taxon>Magnoliopsida</taxon>
        <taxon>Ranunculales</taxon>
        <taxon>Menispermaceae</taxon>
        <taxon>Menispermoideae</taxon>
        <taxon>Cissampelideae</taxon>
        <taxon>Stephania</taxon>
    </lineage>
</organism>